<gene>
    <name evidence="1" type="ORF">S12H4_03882</name>
</gene>
<comment type="caution">
    <text evidence="1">The sequence shown here is derived from an EMBL/GenBank/DDBJ whole genome shotgun (WGS) entry which is preliminary data.</text>
</comment>
<name>X1QVK3_9ZZZZ</name>
<accession>X1QVK3</accession>
<proteinExistence type="predicted"/>
<organism evidence="1">
    <name type="scientific">marine sediment metagenome</name>
    <dbReference type="NCBI Taxonomy" id="412755"/>
    <lineage>
        <taxon>unclassified sequences</taxon>
        <taxon>metagenomes</taxon>
        <taxon>ecological metagenomes</taxon>
    </lineage>
</organism>
<evidence type="ECO:0000313" key="1">
    <source>
        <dbReference type="EMBL" id="GAI72298.1"/>
    </source>
</evidence>
<dbReference type="AlphaFoldDB" id="X1QVK3"/>
<protein>
    <submittedName>
        <fullName evidence="1">Uncharacterized protein</fullName>
    </submittedName>
</protein>
<sequence>MARIKRKVEKIVFDRDQGIKDAERISNILNERIKRDRKNPFLNPGGGFDLIEKFPDYESKKKRKKKR</sequence>
<reference evidence="1" key="1">
    <citation type="journal article" date="2014" name="Front. Microbiol.">
        <title>High frequency of phylogenetically diverse reductive dehalogenase-homologous genes in deep subseafloor sedimentary metagenomes.</title>
        <authorList>
            <person name="Kawai M."/>
            <person name="Futagami T."/>
            <person name="Toyoda A."/>
            <person name="Takaki Y."/>
            <person name="Nishi S."/>
            <person name="Hori S."/>
            <person name="Arai W."/>
            <person name="Tsubouchi T."/>
            <person name="Morono Y."/>
            <person name="Uchiyama I."/>
            <person name="Ito T."/>
            <person name="Fujiyama A."/>
            <person name="Inagaki F."/>
            <person name="Takami H."/>
        </authorList>
    </citation>
    <scope>NUCLEOTIDE SEQUENCE</scope>
    <source>
        <strain evidence="1">Expedition CK06-06</strain>
    </source>
</reference>
<dbReference type="EMBL" id="BARW01001140">
    <property type="protein sequence ID" value="GAI72298.1"/>
    <property type="molecule type" value="Genomic_DNA"/>
</dbReference>